<feature type="region of interest" description="Disordered" evidence="3">
    <location>
        <begin position="109"/>
        <end position="136"/>
    </location>
</feature>
<dbReference type="PANTHER" id="PTHR46122">
    <property type="entry name" value="GALACTOSE OXIDASE/KELCH REPEAT PROTEIN-RELATED"/>
    <property type="match status" value="1"/>
</dbReference>
<evidence type="ECO:0000256" key="1">
    <source>
        <dbReference type="ARBA" id="ARBA00022441"/>
    </source>
</evidence>
<keyword evidence="1" id="KW-0880">Kelch repeat</keyword>
<proteinExistence type="predicted"/>
<dbReference type="InterPro" id="IPR052439">
    <property type="entry name" value="F-box/Kelch-repeat"/>
</dbReference>
<evidence type="ECO:0000313" key="5">
    <source>
        <dbReference type="Proteomes" id="UP000467840"/>
    </source>
</evidence>
<dbReference type="FunFam" id="2.120.10.80:FF:000007">
    <property type="entry name" value="F-box/kelch-repeat protein SKIP11"/>
    <property type="match status" value="1"/>
</dbReference>
<dbReference type="AlphaFoldDB" id="A0A6A6MX14"/>
<evidence type="ECO:0000256" key="3">
    <source>
        <dbReference type="SAM" id="MobiDB-lite"/>
    </source>
</evidence>
<dbReference type="SMART" id="SM00612">
    <property type="entry name" value="Kelch"/>
    <property type="match status" value="3"/>
</dbReference>
<reference evidence="4 5" key="1">
    <citation type="journal article" date="2020" name="Mol. Plant">
        <title>The Chromosome-Based Rubber Tree Genome Provides New Insights into Spurge Genome Evolution and Rubber Biosynthesis.</title>
        <authorList>
            <person name="Liu J."/>
            <person name="Shi C."/>
            <person name="Shi C.C."/>
            <person name="Li W."/>
            <person name="Zhang Q.J."/>
            <person name="Zhang Y."/>
            <person name="Li K."/>
            <person name="Lu H.F."/>
            <person name="Shi C."/>
            <person name="Zhu S.T."/>
            <person name="Xiao Z.Y."/>
            <person name="Nan H."/>
            <person name="Yue Y."/>
            <person name="Zhu X.G."/>
            <person name="Wu Y."/>
            <person name="Hong X.N."/>
            <person name="Fan G.Y."/>
            <person name="Tong Y."/>
            <person name="Zhang D."/>
            <person name="Mao C.L."/>
            <person name="Liu Y.L."/>
            <person name="Hao S.J."/>
            <person name="Liu W.Q."/>
            <person name="Lv M.Q."/>
            <person name="Zhang H.B."/>
            <person name="Liu Y."/>
            <person name="Hu-Tang G.R."/>
            <person name="Wang J.P."/>
            <person name="Wang J.H."/>
            <person name="Sun Y.H."/>
            <person name="Ni S.B."/>
            <person name="Chen W.B."/>
            <person name="Zhang X.C."/>
            <person name="Jiao Y.N."/>
            <person name="Eichler E.E."/>
            <person name="Li G.H."/>
            <person name="Liu X."/>
            <person name="Gao L.Z."/>
        </authorList>
    </citation>
    <scope>NUCLEOTIDE SEQUENCE [LARGE SCALE GENOMIC DNA]</scope>
    <source>
        <strain evidence="5">cv. GT1</strain>
        <tissue evidence="4">Leaf</tissue>
    </source>
</reference>
<dbReference type="InterPro" id="IPR006652">
    <property type="entry name" value="Kelch_1"/>
</dbReference>
<feature type="region of interest" description="Disordered" evidence="3">
    <location>
        <begin position="1"/>
        <end position="42"/>
    </location>
</feature>
<accession>A0A6A6MX14</accession>
<evidence type="ECO:0008006" key="6">
    <source>
        <dbReference type="Google" id="ProtNLM"/>
    </source>
</evidence>
<dbReference type="EMBL" id="JAAGAX010000005">
    <property type="protein sequence ID" value="KAF2316439.1"/>
    <property type="molecule type" value="Genomic_DNA"/>
</dbReference>
<organism evidence="4 5">
    <name type="scientific">Hevea brasiliensis</name>
    <name type="common">Para rubber tree</name>
    <name type="synonym">Siphonia brasiliensis</name>
    <dbReference type="NCBI Taxonomy" id="3981"/>
    <lineage>
        <taxon>Eukaryota</taxon>
        <taxon>Viridiplantae</taxon>
        <taxon>Streptophyta</taxon>
        <taxon>Embryophyta</taxon>
        <taxon>Tracheophyta</taxon>
        <taxon>Spermatophyta</taxon>
        <taxon>Magnoliopsida</taxon>
        <taxon>eudicotyledons</taxon>
        <taxon>Gunneridae</taxon>
        <taxon>Pentapetalae</taxon>
        <taxon>rosids</taxon>
        <taxon>fabids</taxon>
        <taxon>Malpighiales</taxon>
        <taxon>Euphorbiaceae</taxon>
        <taxon>Crotonoideae</taxon>
        <taxon>Micrandreae</taxon>
        <taxon>Hevea</taxon>
    </lineage>
</organism>
<dbReference type="GO" id="GO:0005829">
    <property type="term" value="C:cytosol"/>
    <property type="evidence" value="ECO:0007669"/>
    <property type="project" value="TreeGrafter"/>
</dbReference>
<evidence type="ECO:0000256" key="2">
    <source>
        <dbReference type="ARBA" id="ARBA00022737"/>
    </source>
</evidence>
<feature type="compositionally biased region" description="Basic and acidic residues" evidence="3">
    <location>
        <begin position="15"/>
        <end position="34"/>
    </location>
</feature>
<dbReference type="Pfam" id="PF01344">
    <property type="entry name" value="Kelch_1"/>
    <property type="match status" value="2"/>
</dbReference>
<dbReference type="SUPFAM" id="SSF117281">
    <property type="entry name" value="Kelch motif"/>
    <property type="match status" value="1"/>
</dbReference>
<dbReference type="GO" id="GO:0005634">
    <property type="term" value="C:nucleus"/>
    <property type="evidence" value="ECO:0007669"/>
    <property type="project" value="UniProtKB-ARBA"/>
</dbReference>
<comment type="caution">
    <text evidence="4">The sequence shown here is derived from an EMBL/GenBank/DDBJ whole genome shotgun (WGS) entry which is preliminary data.</text>
</comment>
<keyword evidence="5" id="KW-1185">Reference proteome</keyword>
<name>A0A6A6MX14_HEVBR</name>
<sequence>MSKGKELGGEDEGGEVCRNDCNPRKKGVLGRDPDNNVWITYNSPPSKRLDACETNTKEDQGGYAIGNDNNPCKKGVLQEDSGNRLWIACNTSPPETIATCETNRIEGPSRYAFSSNEGRVDGSSSLEPQDADYSEVPQLSDEVENQILARIPRSEYWKFPLVNKRIFALTKTGELFKIRRELGVKESSVFIFTTGDSGWWGFARQFSSRRKLPDLPADSCFSSGDKESVCAGTHLIISGREIDGVVVWRYELETNSWSKGPSMITPRCLFASASCGPFAFVAGGVTEAGAVLKSSEKYNSDTKTWETLPRMQRKRRLCSGFYMDNKFYVIGGRNEEGKCLTCGEAYDEDKKKWELVPDMLEDTPVATFQSPPLVAVVNNELYSLETSSNELKVFSKRTKTWRKFGPVPVRADSSRGWGVAFKSLGNELLLIGSSTSMVSYSGDGMAIYTCRPDAEAERLQWRPLECGRNRLSNFILNCSVMVA</sequence>
<protein>
    <recommendedName>
        <fullName evidence="6">F-box domain-containing protein</fullName>
    </recommendedName>
</protein>
<dbReference type="Proteomes" id="UP000467840">
    <property type="component" value="Chromosome 15"/>
</dbReference>
<dbReference type="InterPro" id="IPR015915">
    <property type="entry name" value="Kelch-typ_b-propeller"/>
</dbReference>
<feature type="compositionally biased region" description="Polar residues" evidence="3">
    <location>
        <begin position="112"/>
        <end position="127"/>
    </location>
</feature>
<keyword evidence="2" id="KW-0677">Repeat</keyword>
<evidence type="ECO:0000313" key="4">
    <source>
        <dbReference type="EMBL" id="KAF2316439.1"/>
    </source>
</evidence>
<gene>
    <name evidence="4" type="ORF">GH714_041780</name>
</gene>
<dbReference type="Gene3D" id="2.120.10.80">
    <property type="entry name" value="Kelch-type beta propeller"/>
    <property type="match status" value="1"/>
</dbReference>
<dbReference type="PANTHER" id="PTHR46122:SF5">
    <property type="entry name" value="F-BOX DOMAIN-CONTAINING PROTEIN"/>
    <property type="match status" value="1"/>
</dbReference>